<dbReference type="AlphaFoldDB" id="A0AAF0CTA5"/>
<evidence type="ECO:0000256" key="2">
    <source>
        <dbReference type="ARBA" id="ARBA00024446"/>
    </source>
</evidence>
<feature type="domain" description="BMC" evidence="4">
    <location>
        <begin position="7"/>
        <end position="89"/>
    </location>
</feature>
<evidence type="ECO:0000259" key="4">
    <source>
        <dbReference type="PROSITE" id="PS51930"/>
    </source>
</evidence>
<keyword evidence="2" id="KW-1283">Bacterial microcompartment</keyword>
<gene>
    <name evidence="5" type="ORF">OL234_05805</name>
</gene>
<sequence>MSNNIDTLGFLELNSIAKGIEAVDFMLKAADCQLISAKASCPGKYYIIISGRVDSIQRAIEEGSRIGGMHVVGKLTIPRIDPKVITAINMTHIPDNSSAIGAIEYYSAAGSIIAADYAVKAANVDLISLQLGTGIAGKSFVVLTGDVDAVRAAVEAGVEGAKEEAMIINHIVLANPCPELVNSLVF</sequence>
<dbReference type="PANTHER" id="PTHR33941:SF11">
    <property type="entry name" value="BACTERIAL MICROCOMPARTMENT SHELL PROTEIN PDUJ"/>
    <property type="match status" value="1"/>
</dbReference>
<keyword evidence="6" id="KW-1185">Reference proteome</keyword>
<dbReference type="CDD" id="cd07054">
    <property type="entry name" value="BMC_PduT_repeat2"/>
    <property type="match status" value="1"/>
</dbReference>
<reference evidence="5" key="1">
    <citation type="submission" date="2022-10" db="EMBL/GenBank/DDBJ databases">
        <title>Vagococcus sp. isolated from poultry meat.</title>
        <authorList>
            <person name="Johansson P."/>
            <person name="Bjorkroth J."/>
        </authorList>
    </citation>
    <scope>NUCLEOTIDE SEQUENCE</scope>
    <source>
        <strain evidence="5">STAA11</strain>
    </source>
</reference>
<dbReference type="InterPro" id="IPR044872">
    <property type="entry name" value="CcmK/CsoS1_BMC"/>
</dbReference>
<dbReference type="InterPro" id="IPR037233">
    <property type="entry name" value="CcmK-like_sf"/>
</dbReference>
<dbReference type="PIRSF" id="PIRSF034834">
    <property type="entry name" value="PduT"/>
    <property type="match status" value="1"/>
</dbReference>
<dbReference type="PROSITE" id="PS51930">
    <property type="entry name" value="BMC_2"/>
    <property type="match status" value="2"/>
</dbReference>
<evidence type="ECO:0000313" key="5">
    <source>
        <dbReference type="EMBL" id="WEG72501.1"/>
    </source>
</evidence>
<dbReference type="RefSeq" id="WP_275468304.1">
    <property type="nucleotide sequence ID" value="NZ_CP110232.1"/>
</dbReference>
<evidence type="ECO:0000256" key="3">
    <source>
        <dbReference type="PROSITE-ProRule" id="PRU01278"/>
    </source>
</evidence>
<dbReference type="EMBL" id="CP110232">
    <property type="protein sequence ID" value="WEG72501.1"/>
    <property type="molecule type" value="Genomic_DNA"/>
</dbReference>
<feature type="domain" description="BMC" evidence="4">
    <location>
        <begin position="99"/>
        <end position="185"/>
    </location>
</feature>
<dbReference type="KEGG" id="vie:OL234_05805"/>
<protein>
    <submittedName>
        <fullName evidence="5">BMC domain-containing protein</fullName>
    </submittedName>
</protein>
<dbReference type="InterPro" id="IPR050575">
    <property type="entry name" value="BMC_shell"/>
</dbReference>
<dbReference type="SMART" id="SM00877">
    <property type="entry name" value="BMC"/>
    <property type="match status" value="2"/>
</dbReference>
<evidence type="ECO:0000256" key="1">
    <source>
        <dbReference type="ARBA" id="ARBA00024322"/>
    </source>
</evidence>
<dbReference type="InterPro" id="IPR000249">
    <property type="entry name" value="BMC_dom"/>
</dbReference>
<dbReference type="InterPro" id="IPR011238">
    <property type="entry name" value="Micro_shell_prot_PduT"/>
</dbReference>
<dbReference type="Gene3D" id="3.30.70.1710">
    <property type="match status" value="2"/>
</dbReference>
<organism evidence="5 6">
    <name type="scientific">Vagococcus intermedius</name>
    <dbReference type="NCBI Taxonomy" id="2991418"/>
    <lineage>
        <taxon>Bacteria</taxon>
        <taxon>Bacillati</taxon>
        <taxon>Bacillota</taxon>
        <taxon>Bacilli</taxon>
        <taxon>Lactobacillales</taxon>
        <taxon>Enterococcaceae</taxon>
        <taxon>Vagococcus</taxon>
    </lineage>
</organism>
<dbReference type="CDD" id="cd07053">
    <property type="entry name" value="BMC_PduT_repeat1"/>
    <property type="match status" value="1"/>
</dbReference>
<evidence type="ECO:0000313" key="6">
    <source>
        <dbReference type="Proteomes" id="UP001179647"/>
    </source>
</evidence>
<dbReference type="PANTHER" id="PTHR33941">
    <property type="entry name" value="PROPANEDIOL UTILIZATION PROTEIN PDUA"/>
    <property type="match status" value="1"/>
</dbReference>
<dbReference type="Proteomes" id="UP001179647">
    <property type="component" value="Chromosome"/>
</dbReference>
<comment type="similarity">
    <text evidence="3">Belongs to the bacterial microcompartments protein family.</text>
</comment>
<accession>A0AAF0CTA5</accession>
<comment type="subcellular location">
    <subcellularLocation>
        <location evidence="1">Bacterial microcompartment</location>
    </subcellularLocation>
</comment>
<name>A0AAF0CTA5_9ENTE</name>
<dbReference type="SUPFAM" id="SSF143414">
    <property type="entry name" value="CcmK-like"/>
    <property type="match status" value="2"/>
</dbReference>
<proteinExistence type="inferred from homology"/>
<dbReference type="Pfam" id="PF00936">
    <property type="entry name" value="BMC"/>
    <property type="match status" value="2"/>
</dbReference>
<dbReference type="GO" id="GO:0031469">
    <property type="term" value="C:bacterial microcompartment"/>
    <property type="evidence" value="ECO:0007669"/>
    <property type="project" value="UniProtKB-SubCell"/>
</dbReference>